<comment type="caution">
    <text evidence="4">The sequence shown here is derived from an EMBL/GenBank/DDBJ whole genome shotgun (WGS) entry which is preliminary data.</text>
</comment>
<keyword evidence="4" id="KW-0675">Receptor</keyword>
<dbReference type="Proteomes" id="UP000307244">
    <property type="component" value="Unassembled WGS sequence"/>
</dbReference>
<dbReference type="GO" id="GO:0009279">
    <property type="term" value="C:cell outer membrane"/>
    <property type="evidence" value="ECO:0007669"/>
    <property type="project" value="UniProtKB-SubCell"/>
</dbReference>
<keyword evidence="1" id="KW-1134">Transmembrane beta strand</keyword>
<name>A0A4U1CLD1_9SPHI</name>
<evidence type="ECO:0000313" key="4">
    <source>
        <dbReference type="EMBL" id="TKC07101.1"/>
    </source>
</evidence>
<keyword evidence="2" id="KW-0732">Signal</keyword>
<keyword evidence="1" id="KW-0813">Transport</keyword>
<dbReference type="InterPro" id="IPR039426">
    <property type="entry name" value="TonB-dep_rcpt-like"/>
</dbReference>
<accession>A0A4U1CLD1</accession>
<feature type="domain" description="TonB-dependent receptor plug" evidence="3">
    <location>
        <begin position="129"/>
        <end position="257"/>
    </location>
</feature>
<reference evidence="4 5" key="1">
    <citation type="submission" date="2019-04" db="EMBL/GenBank/DDBJ databases">
        <title>Pedobacter sp. RP-3-15 sp. nov., isolated from Arctic soil.</title>
        <authorList>
            <person name="Dahal R.H."/>
            <person name="Kim D.-U."/>
        </authorList>
    </citation>
    <scope>NUCLEOTIDE SEQUENCE [LARGE SCALE GENOMIC DNA]</scope>
    <source>
        <strain evidence="4 5">RP-3-15</strain>
    </source>
</reference>
<keyword evidence="5" id="KW-1185">Reference proteome</keyword>
<protein>
    <submittedName>
        <fullName evidence="4">TonB-dependent receptor</fullName>
    </submittedName>
</protein>
<dbReference type="OrthoDB" id="9768177at2"/>
<dbReference type="InterPro" id="IPR012910">
    <property type="entry name" value="Plug_dom"/>
</dbReference>
<gene>
    <name evidence="4" type="ORF">FA047_07530</name>
</gene>
<dbReference type="InterPro" id="IPR037066">
    <property type="entry name" value="Plug_dom_sf"/>
</dbReference>
<keyword evidence="1" id="KW-0812">Transmembrane</keyword>
<keyword evidence="1" id="KW-0998">Cell outer membrane</keyword>
<dbReference type="InterPro" id="IPR023996">
    <property type="entry name" value="TonB-dep_OMP_SusC/RagA"/>
</dbReference>
<dbReference type="NCBIfam" id="TIGR04057">
    <property type="entry name" value="SusC_RagA_signa"/>
    <property type="match status" value="1"/>
</dbReference>
<evidence type="ECO:0000313" key="5">
    <source>
        <dbReference type="Proteomes" id="UP000307244"/>
    </source>
</evidence>
<sequence>MIFNINMIMMKKCLFNAFVGVLCAFLTMHTGVVQAQTRTVTGTVSDAKGPLPGASIYEKGLLQNGGTTDDKGQFSITLRRGNVLVVKLIGYLTKEVTVAPNAKTVFVNLAEDTKGLEEIIVVGYGTQKKLTNTGSVSTITNKELKQNPSTSVQNSLVGRLPGFFAVQRSGQPGLDASQFFIRGVSSYVGVNAANGSSSSVAGTTALGSSNNALIIVDDIEYNMSDVQRLDPNEIESISILKDAASTAIYGLRGANGVLVITTKRGQSGVPSINLRQEFATQSWSYRPKFLRSYESALLLTESETNGGQATTTFTPADLELFKSGADPYGHPDVDWWGELTEKSAPQMRTNIDISGGSNTVKYFISGGYVSQDGMFKNFGEYSGFNNAFWYSRYNFRSNLDIQANKNLSFRVDVSGRFGQTNSPINGGSIYSGLLMTELFILAPYAYPIYNPNGTFGEGKLSNSSSNIVGKLSTMGYSRSYANDLNAVFGATQKLDFLAEGFSAKLTVSYSSNQTNTRSLSRGSFPSYYYNPVDNSYRLTTANLYRLPPLSLSSGINLALKVLQVQPMLNYDHNFGDHRVYATALIDQKSDVGRDGTNLPWVYRRYTGRVGYNYKQKYLIEFVGGYNGSDRFEKANRYGWFPAASVGWNVAEESFFHKALPFVDVFKLRGSHGLTGNDGVAGNFGYVYQQTYTTGAGTQFGQTPGTTSNGVIEGRLANLNVTWEKDLQTNIGLDVNMFKNKLNFVVDRFYGKRYDILTNRSSVSGIFGVALPPVNLGIVKRNGWDGEITYRNTVKNFNYNINATFSFTKNTIIEKDEAQPRYPWLAETGHSIGQNFGYLFNGFYSIVDITDPTVAKPVISPRAGDLKYRDINGDLIIDAYDRQAIGNSSLPVNVLGLNLGFNYKGIGLNLAFQGSYNFSVALNSEGLGFNNFQPLHLERWTPATAETAQFPALGGTLINDARTNFSDFWLINAWYLRLRTAELSYQLPDVWVKPIGLRGVRVYTNGNLLFTKTNVNKKYQIDPESVGGANTGYPAQRTFNLGINVSF</sequence>
<evidence type="ECO:0000256" key="2">
    <source>
        <dbReference type="SAM" id="SignalP"/>
    </source>
</evidence>
<evidence type="ECO:0000256" key="1">
    <source>
        <dbReference type="PROSITE-ProRule" id="PRU01360"/>
    </source>
</evidence>
<dbReference type="EMBL" id="SWBQ01000002">
    <property type="protein sequence ID" value="TKC07101.1"/>
    <property type="molecule type" value="Genomic_DNA"/>
</dbReference>
<dbReference type="Gene3D" id="2.170.130.10">
    <property type="entry name" value="TonB-dependent receptor, plug domain"/>
    <property type="match status" value="1"/>
</dbReference>
<dbReference type="Pfam" id="PF07715">
    <property type="entry name" value="Plug"/>
    <property type="match status" value="1"/>
</dbReference>
<dbReference type="InterPro" id="IPR023997">
    <property type="entry name" value="TonB-dep_OMP_SusC/RagA_CS"/>
</dbReference>
<dbReference type="PROSITE" id="PS52016">
    <property type="entry name" value="TONB_DEPENDENT_REC_3"/>
    <property type="match status" value="1"/>
</dbReference>
<proteinExistence type="inferred from homology"/>
<dbReference type="SUPFAM" id="SSF49464">
    <property type="entry name" value="Carboxypeptidase regulatory domain-like"/>
    <property type="match status" value="1"/>
</dbReference>
<keyword evidence="1" id="KW-0472">Membrane</keyword>
<dbReference type="Pfam" id="PF13715">
    <property type="entry name" value="CarbopepD_reg_2"/>
    <property type="match status" value="1"/>
</dbReference>
<comment type="similarity">
    <text evidence="1">Belongs to the TonB-dependent receptor family.</text>
</comment>
<dbReference type="AlphaFoldDB" id="A0A4U1CLD1"/>
<comment type="subcellular location">
    <subcellularLocation>
        <location evidence="1">Cell outer membrane</location>
        <topology evidence="1">Multi-pass membrane protein</topology>
    </subcellularLocation>
</comment>
<dbReference type="InterPro" id="IPR008969">
    <property type="entry name" value="CarboxyPept-like_regulatory"/>
</dbReference>
<evidence type="ECO:0000259" key="3">
    <source>
        <dbReference type="Pfam" id="PF07715"/>
    </source>
</evidence>
<organism evidence="4 5">
    <name type="scientific">Pedobacter frigoris</name>
    <dbReference type="NCBI Taxonomy" id="2571272"/>
    <lineage>
        <taxon>Bacteria</taxon>
        <taxon>Pseudomonadati</taxon>
        <taxon>Bacteroidota</taxon>
        <taxon>Sphingobacteriia</taxon>
        <taxon>Sphingobacteriales</taxon>
        <taxon>Sphingobacteriaceae</taxon>
        <taxon>Pedobacter</taxon>
    </lineage>
</organism>
<dbReference type="NCBIfam" id="TIGR04056">
    <property type="entry name" value="OMP_RagA_SusC"/>
    <property type="match status" value="1"/>
</dbReference>
<feature type="signal peptide" evidence="2">
    <location>
        <begin position="1"/>
        <end position="35"/>
    </location>
</feature>
<dbReference type="SUPFAM" id="SSF56935">
    <property type="entry name" value="Porins"/>
    <property type="match status" value="1"/>
</dbReference>
<feature type="chain" id="PRO_5020251714" evidence="2">
    <location>
        <begin position="36"/>
        <end position="1046"/>
    </location>
</feature>